<dbReference type="InterPro" id="IPR025202">
    <property type="entry name" value="PLD-like_dom"/>
</dbReference>
<dbReference type="PROSITE" id="PS50035">
    <property type="entry name" value="PLD"/>
    <property type="match status" value="1"/>
</dbReference>
<keyword evidence="3" id="KW-1185">Reference proteome</keyword>
<dbReference type="EMBL" id="UYRV01120613">
    <property type="protein sequence ID" value="VDN32397.1"/>
    <property type="molecule type" value="Genomic_DNA"/>
</dbReference>
<dbReference type="Gene3D" id="3.30.870.10">
    <property type="entry name" value="Endonuclease Chain A"/>
    <property type="match status" value="1"/>
</dbReference>
<dbReference type="Pfam" id="PF13091">
    <property type="entry name" value="PLDc_2"/>
    <property type="match status" value="1"/>
</dbReference>
<proteinExistence type="predicted"/>
<protein>
    <recommendedName>
        <fullName evidence="1">PLD phosphodiesterase domain-containing protein</fullName>
    </recommendedName>
</protein>
<dbReference type="Proteomes" id="UP000271889">
    <property type="component" value="Unassembled WGS sequence"/>
</dbReference>
<evidence type="ECO:0000313" key="2">
    <source>
        <dbReference type="EMBL" id="VDN32397.1"/>
    </source>
</evidence>
<dbReference type="InterPro" id="IPR001736">
    <property type="entry name" value="PLipase_D/transphosphatidylase"/>
</dbReference>
<reference evidence="2 3" key="1">
    <citation type="submission" date="2018-11" db="EMBL/GenBank/DDBJ databases">
        <authorList>
            <consortium name="Pathogen Informatics"/>
        </authorList>
    </citation>
    <scope>NUCLEOTIDE SEQUENCE [LARGE SCALE GENOMIC DNA]</scope>
</reference>
<dbReference type="PANTHER" id="PTHR10185:SF25">
    <property type="entry name" value="PLD PHOSPHODIESTERASE DOMAIN-CONTAINING PROTEIN"/>
    <property type="match status" value="1"/>
</dbReference>
<dbReference type="SMART" id="SM00155">
    <property type="entry name" value="PLDc"/>
    <property type="match status" value="1"/>
</dbReference>
<gene>
    <name evidence="2" type="ORF">CGOC_LOCUS12095</name>
</gene>
<dbReference type="SUPFAM" id="SSF56024">
    <property type="entry name" value="Phospholipase D/nuclease"/>
    <property type="match status" value="1"/>
</dbReference>
<dbReference type="OrthoDB" id="5801224at2759"/>
<sequence length="93" mass="10934">MHSKFLISDRKHFYLGSANLDWRSLNQKMELGVLVENCECLAEDLKNIFDIYWDIHRNPKPDNLKRRAYYNMEKPLEILIGGEPSAVYLAVSF</sequence>
<dbReference type="AlphaFoldDB" id="A0A3P7NCZ6"/>
<evidence type="ECO:0000259" key="1">
    <source>
        <dbReference type="PROSITE" id="PS50035"/>
    </source>
</evidence>
<organism evidence="2 3">
    <name type="scientific">Cylicostephanus goldi</name>
    <name type="common">Nematode worm</name>
    <dbReference type="NCBI Taxonomy" id="71465"/>
    <lineage>
        <taxon>Eukaryota</taxon>
        <taxon>Metazoa</taxon>
        <taxon>Ecdysozoa</taxon>
        <taxon>Nematoda</taxon>
        <taxon>Chromadorea</taxon>
        <taxon>Rhabditida</taxon>
        <taxon>Rhabditina</taxon>
        <taxon>Rhabditomorpha</taxon>
        <taxon>Strongyloidea</taxon>
        <taxon>Strongylidae</taxon>
        <taxon>Cylicostephanus</taxon>
    </lineage>
</organism>
<feature type="domain" description="PLD phosphodiesterase" evidence="1">
    <location>
        <begin position="1"/>
        <end position="24"/>
    </location>
</feature>
<dbReference type="PANTHER" id="PTHR10185">
    <property type="entry name" value="PHOSPHOLIPASE D - RELATED"/>
    <property type="match status" value="1"/>
</dbReference>
<dbReference type="InterPro" id="IPR050874">
    <property type="entry name" value="Diverse_PLD-related"/>
</dbReference>
<accession>A0A3P7NCZ6</accession>
<name>A0A3P7NCZ6_CYLGO</name>
<evidence type="ECO:0000313" key="3">
    <source>
        <dbReference type="Proteomes" id="UP000271889"/>
    </source>
</evidence>
<dbReference type="GO" id="GO:0003824">
    <property type="term" value="F:catalytic activity"/>
    <property type="evidence" value="ECO:0007669"/>
    <property type="project" value="InterPro"/>
</dbReference>